<feature type="compositionally biased region" description="Basic residues" evidence="12">
    <location>
        <begin position="309"/>
        <end position="318"/>
    </location>
</feature>
<dbReference type="OrthoDB" id="21550at2759"/>
<feature type="region of interest" description="Disordered" evidence="12">
    <location>
        <begin position="1"/>
        <end position="25"/>
    </location>
</feature>
<reference evidence="13 14" key="1">
    <citation type="journal article" date="2016" name="Proc. Natl. Acad. Sci. U.S.A.">
        <title>Comparative genomics of biotechnologically important yeasts.</title>
        <authorList>
            <person name="Riley R."/>
            <person name="Haridas S."/>
            <person name="Wolfe K.H."/>
            <person name="Lopes M.R."/>
            <person name="Hittinger C.T."/>
            <person name="Goeker M."/>
            <person name="Salamov A.A."/>
            <person name="Wisecaver J.H."/>
            <person name="Long T.M."/>
            <person name="Calvey C.H."/>
            <person name="Aerts A.L."/>
            <person name="Barry K.W."/>
            <person name="Choi C."/>
            <person name="Clum A."/>
            <person name="Coughlan A.Y."/>
            <person name="Deshpande S."/>
            <person name="Douglass A.P."/>
            <person name="Hanson S.J."/>
            <person name="Klenk H.-P."/>
            <person name="LaButti K.M."/>
            <person name="Lapidus A."/>
            <person name="Lindquist E.A."/>
            <person name="Lipzen A.M."/>
            <person name="Meier-Kolthoff J.P."/>
            <person name="Ohm R.A."/>
            <person name="Otillar R.P."/>
            <person name="Pangilinan J.L."/>
            <person name="Peng Y."/>
            <person name="Rokas A."/>
            <person name="Rosa C.A."/>
            <person name="Scheuner C."/>
            <person name="Sibirny A.A."/>
            <person name="Slot J.C."/>
            <person name="Stielow J.B."/>
            <person name="Sun H."/>
            <person name="Kurtzman C.P."/>
            <person name="Blackwell M."/>
            <person name="Grigoriev I.V."/>
            <person name="Jeffries T.W."/>
        </authorList>
    </citation>
    <scope>NUCLEOTIDE SEQUENCE [LARGE SCALE GENOMIC DNA]</scope>
    <source>
        <strain evidence="14">ATCC 58044 / CBS 1984 / NCYC 433 / NRRL Y-366-8</strain>
    </source>
</reference>
<proteinExistence type="inferred from homology"/>
<dbReference type="GO" id="GO:0001522">
    <property type="term" value="P:pseudouridine synthesis"/>
    <property type="evidence" value="ECO:0007669"/>
    <property type="project" value="InterPro"/>
</dbReference>
<dbReference type="STRING" id="683960.A0A1E3P5L4"/>
<protein>
    <recommendedName>
        <fullName evidence="3">H/ACA ribonucleoprotein complex non-core subunit NAF1</fullName>
    </recommendedName>
    <alternativeName>
        <fullName evidence="11">Nuclear assembly factor 1</fullName>
    </alternativeName>
</protein>
<comment type="similarity">
    <text evidence="2">Belongs to the NAF1 family.</text>
</comment>
<dbReference type="RefSeq" id="XP_019039741.1">
    <property type="nucleotide sequence ID" value="XM_019184519.1"/>
</dbReference>
<gene>
    <name evidence="13" type="ORF">WICANDRAFT_77219</name>
</gene>
<name>A0A1E3P5L4_WICAA</name>
<feature type="compositionally biased region" description="Low complexity" evidence="12">
    <location>
        <begin position="109"/>
        <end position="119"/>
    </location>
</feature>
<dbReference type="Gene3D" id="2.40.10.230">
    <property type="entry name" value="Probable tRNA pseudouridine synthase domain"/>
    <property type="match status" value="1"/>
</dbReference>
<evidence type="ECO:0000256" key="6">
    <source>
        <dbReference type="ARBA" id="ARBA00022553"/>
    </source>
</evidence>
<feature type="compositionally biased region" description="Basic and acidic residues" evidence="12">
    <location>
        <begin position="37"/>
        <end position="51"/>
    </location>
</feature>
<dbReference type="InterPro" id="IPR009000">
    <property type="entry name" value="Transl_B-barrel_sf"/>
</dbReference>
<keyword evidence="7" id="KW-0694">RNA-binding</keyword>
<feature type="compositionally biased region" description="Basic and acidic residues" evidence="12">
    <location>
        <begin position="95"/>
        <end position="108"/>
    </location>
</feature>
<dbReference type="InterPro" id="IPR040309">
    <property type="entry name" value="Naf1"/>
</dbReference>
<dbReference type="GO" id="GO:0005634">
    <property type="term" value="C:nucleus"/>
    <property type="evidence" value="ECO:0007669"/>
    <property type="project" value="UniProtKB-SubCell"/>
</dbReference>
<dbReference type="PANTHER" id="PTHR31633:SF1">
    <property type="entry name" value="H_ACA RIBONUCLEOPROTEIN COMPLEX NON-CORE SUBUNIT NAF1"/>
    <property type="match status" value="1"/>
</dbReference>
<keyword evidence="5" id="KW-0698">rRNA processing</keyword>
<dbReference type="EMBL" id="KV454209">
    <property type="protein sequence ID" value="ODQ60534.1"/>
    <property type="molecule type" value="Genomic_DNA"/>
</dbReference>
<evidence type="ECO:0000256" key="5">
    <source>
        <dbReference type="ARBA" id="ARBA00022552"/>
    </source>
</evidence>
<keyword evidence="8" id="KW-0539">Nucleus</keyword>
<comment type="subcellular location">
    <subcellularLocation>
        <location evidence="1">Nucleus</location>
    </subcellularLocation>
</comment>
<dbReference type="FunFam" id="2.40.10.230:FF:000002">
    <property type="entry name" value="H/ACA ribonucleoprotein complex non-core subunit NAF1"/>
    <property type="match status" value="1"/>
</dbReference>
<dbReference type="Pfam" id="PF04410">
    <property type="entry name" value="Gar1"/>
    <property type="match status" value="1"/>
</dbReference>
<evidence type="ECO:0000256" key="4">
    <source>
        <dbReference type="ARBA" id="ARBA00022517"/>
    </source>
</evidence>
<accession>A0A1E3P5L4</accession>
<evidence type="ECO:0000256" key="12">
    <source>
        <dbReference type="SAM" id="MobiDB-lite"/>
    </source>
</evidence>
<evidence type="ECO:0000256" key="1">
    <source>
        <dbReference type="ARBA" id="ARBA00004123"/>
    </source>
</evidence>
<keyword evidence="4" id="KW-0690">Ribosome biogenesis</keyword>
<dbReference type="GO" id="GO:0005732">
    <property type="term" value="C:sno(s)RNA-containing ribonucleoprotein complex"/>
    <property type="evidence" value="ECO:0007669"/>
    <property type="project" value="InterPro"/>
</dbReference>
<keyword evidence="6" id="KW-0597">Phosphoprotein</keyword>
<evidence type="ECO:0000256" key="10">
    <source>
        <dbReference type="ARBA" id="ARBA00065983"/>
    </source>
</evidence>
<evidence type="ECO:0000256" key="2">
    <source>
        <dbReference type="ARBA" id="ARBA00009801"/>
    </source>
</evidence>
<dbReference type="InterPro" id="IPR007504">
    <property type="entry name" value="H/ACA_rnp_Gar1/Naf1"/>
</dbReference>
<dbReference type="PANTHER" id="PTHR31633">
    <property type="entry name" value="H/ACA RIBONUCLEOPROTEIN COMPLEX NON-CORE SUBUNIT NAF1"/>
    <property type="match status" value="1"/>
</dbReference>
<feature type="region of interest" description="Disordered" evidence="12">
    <location>
        <begin position="443"/>
        <end position="465"/>
    </location>
</feature>
<comment type="function">
    <text evidence="9">RNA-binding protein required for the maturation of box H/ACA snoRNPs complex and ribosome biogenesis. During assembly of the H/ACA snoRNPs complex, it associates with the complex and disappears during maturation of the complex and is replaced by GAR1 to yield mature H/ACA snoRNPs complex. Acts as a competitive binder for CBF5 probably required to prevent non-cognate RNAs from being loaded during transport of the particle by inducing a non-productive conformation of CBF5.</text>
</comment>
<dbReference type="GO" id="GO:0006364">
    <property type="term" value="P:rRNA processing"/>
    <property type="evidence" value="ECO:0007669"/>
    <property type="project" value="UniProtKB-KW"/>
</dbReference>
<evidence type="ECO:0000256" key="11">
    <source>
        <dbReference type="ARBA" id="ARBA00076743"/>
    </source>
</evidence>
<dbReference type="Proteomes" id="UP000094112">
    <property type="component" value="Unassembled WGS sequence"/>
</dbReference>
<dbReference type="GeneID" id="30201765"/>
<evidence type="ECO:0000256" key="7">
    <source>
        <dbReference type="ARBA" id="ARBA00022884"/>
    </source>
</evidence>
<dbReference type="InterPro" id="IPR038664">
    <property type="entry name" value="Gar1/Naf1_Cbf5-bd_sf"/>
</dbReference>
<evidence type="ECO:0000313" key="14">
    <source>
        <dbReference type="Proteomes" id="UP000094112"/>
    </source>
</evidence>
<feature type="region of interest" description="Disordered" evidence="12">
    <location>
        <begin position="37"/>
        <end position="173"/>
    </location>
</feature>
<comment type="subunit">
    <text evidence="10">During assembly of the complex, component of the small nucleolar ribonucleoprotein particles containing H/ACA-type snoRNAs (H/ACA snoRNPs) which contains CBF5, NAF1, NHP2 and NOP10 proteins. Interacts with SHQ1. Interacts directly with CBF5. Interacts with hyperphosphorylated C-terminal domain (CTD) of RNA polymerase II large subunit (RPB1).</text>
</comment>
<feature type="compositionally biased region" description="Acidic residues" evidence="12">
    <location>
        <begin position="289"/>
        <end position="303"/>
    </location>
</feature>
<sequence>MSTELVNEISNSGDLQNVDQTISDNQELHSMVMEDVKESHIEPDVQKLDTQDEKEELPNETPFTQTNDGEDVNNAVPLPAESIGPENNDDFLDTILKEAEKKEPEHSTEGSSSDSSQDSSSEEDNSDSSSEGENVELDAGVAGESDGEDDNSGKPITSKNEILDEPAPAFPEDFKINESDPIEEIGTITSIVEKSIIIKGHISGEFRFLKEESVLCLEDKVPLGYLFEIFGPLAHPLYRIKFNSDAALKKFEGLEGRKVFYVVPKSNFIYTDSIKALKGSDASNWNDEEIAEDEQEFSDDEKEMESKKSKNKKKRNRKSKEESQKDEQTHSLPNKVPNRQRQERNNQKRFQHQVNYPRVPQQETNLSFGYQSRSQREQQPTQSYAQTPAYYQVPPTMFQPPPQMASPFPFPPQVPVPAFPPNMNPQQWQQFYQMQQMMMQQMYAAQQSNQFPPQGPPDSSGPSTQ</sequence>
<feature type="region of interest" description="Disordered" evidence="12">
    <location>
        <begin position="289"/>
        <end position="364"/>
    </location>
</feature>
<organism evidence="13 14">
    <name type="scientific">Wickerhamomyces anomalus (strain ATCC 58044 / CBS 1984 / NCYC 433 / NRRL Y-366-8)</name>
    <name type="common">Yeast</name>
    <name type="synonym">Hansenula anomala</name>
    <dbReference type="NCBI Taxonomy" id="683960"/>
    <lineage>
        <taxon>Eukaryota</taxon>
        <taxon>Fungi</taxon>
        <taxon>Dikarya</taxon>
        <taxon>Ascomycota</taxon>
        <taxon>Saccharomycotina</taxon>
        <taxon>Saccharomycetes</taxon>
        <taxon>Phaffomycetales</taxon>
        <taxon>Wickerhamomycetaceae</taxon>
        <taxon>Wickerhamomyces</taxon>
    </lineage>
</organism>
<dbReference type="AlphaFoldDB" id="A0A1E3P5L4"/>
<dbReference type="SUPFAM" id="SSF50447">
    <property type="entry name" value="Translation proteins"/>
    <property type="match status" value="1"/>
</dbReference>
<dbReference type="GO" id="GO:0003723">
    <property type="term" value="F:RNA binding"/>
    <property type="evidence" value="ECO:0007669"/>
    <property type="project" value="UniProtKB-KW"/>
</dbReference>
<evidence type="ECO:0000256" key="9">
    <source>
        <dbReference type="ARBA" id="ARBA00054735"/>
    </source>
</evidence>
<feature type="compositionally biased region" description="Basic and acidic residues" evidence="12">
    <location>
        <begin position="319"/>
        <end position="329"/>
    </location>
</feature>
<dbReference type="GO" id="GO:0000493">
    <property type="term" value="P:box H/ACA snoRNP assembly"/>
    <property type="evidence" value="ECO:0007669"/>
    <property type="project" value="InterPro"/>
</dbReference>
<evidence type="ECO:0000256" key="8">
    <source>
        <dbReference type="ARBA" id="ARBA00023242"/>
    </source>
</evidence>
<keyword evidence="14" id="KW-1185">Reference proteome</keyword>
<evidence type="ECO:0000313" key="13">
    <source>
        <dbReference type="EMBL" id="ODQ60534.1"/>
    </source>
</evidence>
<evidence type="ECO:0000256" key="3">
    <source>
        <dbReference type="ARBA" id="ARBA00021438"/>
    </source>
</evidence>